<proteinExistence type="predicted"/>
<feature type="region of interest" description="Disordered" evidence="1">
    <location>
        <begin position="75"/>
        <end position="124"/>
    </location>
</feature>
<dbReference type="InterPro" id="IPR036164">
    <property type="entry name" value="bL21-like_sf"/>
</dbReference>
<dbReference type="RefSeq" id="XP_064706467.1">
    <property type="nucleotide sequence ID" value="XM_064846242.1"/>
</dbReference>
<gene>
    <name evidence="2" type="ORF">LTR84_002633</name>
</gene>
<organism evidence="2 3">
    <name type="scientific">Exophiala bonariae</name>
    <dbReference type="NCBI Taxonomy" id="1690606"/>
    <lineage>
        <taxon>Eukaryota</taxon>
        <taxon>Fungi</taxon>
        <taxon>Dikarya</taxon>
        <taxon>Ascomycota</taxon>
        <taxon>Pezizomycotina</taxon>
        <taxon>Eurotiomycetes</taxon>
        <taxon>Chaetothyriomycetidae</taxon>
        <taxon>Chaetothyriales</taxon>
        <taxon>Herpotrichiellaceae</taxon>
        <taxon>Exophiala</taxon>
    </lineage>
</organism>
<feature type="compositionally biased region" description="Low complexity" evidence="1">
    <location>
        <begin position="94"/>
        <end position="111"/>
    </location>
</feature>
<feature type="region of interest" description="Disordered" evidence="1">
    <location>
        <begin position="18"/>
        <end position="45"/>
    </location>
</feature>
<feature type="compositionally biased region" description="Basic residues" evidence="1">
    <location>
        <begin position="27"/>
        <end position="41"/>
    </location>
</feature>
<dbReference type="EMBL" id="JAVRRD010000013">
    <property type="protein sequence ID" value="KAK5052767.1"/>
    <property type="molecule type" value="Genomic_DNA"/>
</dbReference>
<evidence type="ECO:0000313" key="2">
    <source>
        <dbReference type="EMBL" id="KAK5052767.1"/>
    </source>
</evidence>
<reference evidence="2 3" key="1">
    <citation type="submission" date="2023-08" db="EMBL/GenBank/DDBJ databases">
        <title>Black Yeasts Isolated from many extreme environments.</title>
        <authorList>
            <person name="Coleine C."/>
            <person name="Stajich J.E."/>
            <person name="Selbmann L."/>
        </authorList>
    </citation>
    <scope>NUCLEOTIDE SEQUENCE [LARGE SCALE GENOMIC DNA]</scope>
    <source>
        <strain evidence="2 3">CCFEE 5792</strain>
    </source>
</reference>
<dbReference type="AlphaFoldDB" id="A0AAV9NAA7"/>
<dbReference type="SUPFAM" id="SSF141091">
    <property type="entry name" value="L21p-like"/>
    <property type="match status" value="1"/>
</dbReference>
<feature type="compositionally biased region" description="Polar residues" evidence="1">
    <location>
        <begin position="75"/>
        <end position="84"/>
    </location>
</feature>
<evidence type="ECO:0000256" key="1">
    <source>
        <dbReference type="SAM" id="MobiDB-lite"/>
    </source>
</evidence>
<keyword evidence="3" id="KW-1185">Reference proteome</keyword>
<sequence>MCRICGRVVKCIFDSMPSRSPSQATKQFRKLQPRSQTRSHHVSAQSVVRPALNISKATSQPPTFLLPFRAKLHQATRQQATGSQVEFKPFSEGLPPTLLQTTSESSPSTTSDSEGAHISKTSTQSLSRPLVLSKSLQELLPKLRAQKPHYITAHIHRFPYLLTEGDLVRLPFHMKDVLPGDILRLNRASIIGSREYTLKAGMSNTESYDTKRTGEPNYLDERLFELRLRVMGLETGPMMETEKKKRRNRHRRIIHSKHKYTMLRVMQLKVKSLEELRAEKGTLLLEA</sequence>
<comment type="caution">
    <text evidence="2">The sequence shown here is derived from an EMBL/GenBank/DDBJ whole genome shotgun (WGS) entry which is preliminary data.</text>
</comment>
<evidence type="ECO:0000313" key="3">
    <source>
        <dbReference type="Proteomes" id="UP001358417"/>
    </source>
</evidence>
<dbReference type="GeneID" id="89970840"/>
<dbReference type="Proteomes" id="UP001358417">
    <property type="component" value="Unassembled WGS sequence"/>
</dbReference>
<protein>
    <submittedName>
        <fullName evidence="2">Uncharacterized protein</fullName>
    </submittedName>
</protein>
<name>A0AAV9NAA7_9EURO</name>
<accession>A0AAV9NAA7</accession>